<dbReference type="Proteomes" id="UP000325081">
    <property type="component" value="Unassembled WGS sequence"/>
</dbReference>
<protein>
    <submittedName>
        <fullName evidence="2">Glycosyl transferase family 2</fullName>
    </submittedName>
</protein>
<sequence length="243" mass="26838">MRQRVADEALLEKTAKLTPPSLAVAPKGAGRPERISKRRGLTRGFSTTTVVSKSPLSLASFSITEDLGIFPVFAEDLFGIPTPNLFFRHLRYFAEQWRKRVRARRIFTRRQITAGALRNHGEELVQTHPGEPPLVAAEKPYDLPEEVRVARQGQAAGGREPEFLLRLTEEGHEHGQVQEPGGDDEPGPLTAHVDRDGTGRRPSGRLRRVVVVGAAAREAFVLPAADDLPQPHDLGDHVYFPDG</sequence>
<comment type="caution">
    <text evidence="2">The sequence shown here is derived from an EMBL/GenBank/DDBJ whole genome shotgun (WGS) entry which is preliminary data.</text>
</comment>
<evidence type="ECO:0000256" key="1">
    <source>
        <dbReference type="SAM" id="MobiDB-lite"/>
    </source>
</evidence>
<reference evidence="3" key="1">
    <citation type="journal article" date="2019" name="Curr. Biol.">
        <title>Genome Sequence of Striga asiatica Provides Insight into the Evolution of Plant Parasitism.</title>
        <authorList>
            <person name="Yoshida S."/>
            <person name="Kim S."/>
            <person name="Wafula E.K."/>
            <person name="Tanskanen J."/>
            <person name="Kim Y.M."/>
            <person name="Honaas L."/>
            <person name="Yang Z."/>
            <person name="Spallek T."/>
            <person name="Conn C.E."/>
            <person name="Ichihashi Y."/>
            <person name="Cheong K."/>
            <person name="Cui S."/>
            <person name="Der J.P."/>
            <person name="Gundlach H."/>
            <person name="Jiao Y."/>
            <person name="Hori C."/>
            <person name="Ishida J.K."/>
            <person name="Kasahara H."/>
            <person name="Kiba T."/>
            <person name="Kim M.S."/>
            <person name="Koo N."/>
            <person name="Laohavisit A."/>
            <person name="Lee Y.H."/>
            <person name="Lumba S."/>
            <person name="McCourt P."/>
            <person name="Mortimer J.C."/>
            <person name="Mutuku J.M."/>
            <person name="Nomura T."/>
            <person name="Sasaki-Sekimoto Y."/>
            <person name="Seto Y."/>
            <person name="Wang Y."/>
            <person name="Wakatake T."/>
            <person name="Sakakibara H."/>
            <person name="Demura T."/>
            <person name="Yamaguchi S."/>
            <person name="Yoneyama K."/>
            <person name="Manabe R.I."/>
            <person name="Nelson D.C."/>
            <person name="Schulman A.H."/>
            <person name="Timko M.P."/>
            <person name="dePamphilis C.W."/>
            <person name="Choi D."/>
            <person name="Shirasu K."/>
        </authorList>
    </citation>
    <scope>NUCLEOTIDE SEQUENCE [LARGE SCALE GENOMIC DNA]</scope>
    <source>
        <strain evidence="3">cv. UVA1</strain>
    </source>
</reference>
<keyword evidence="2" id="KW-0808">Transferase</keyword>
<dbReference type="AlphaFoldDB" id="A0A5A7QCM7"/>
<name>A0A5A7QCM7_STRAF</name>
<feature type="region of interest" description="Disordered" evidence="1">
    <location>
        <begin position="172"/>
        <end position="202"/>
    </location>
</feature>
<keyword evidence="3" id="KW-1185">Reference proteome</keyword>
<accession>A0A5A7QCM7</accession>
<organism evidence="2 3">
    <name type="scientific">Striga asiatica</name>
    <name type="common">Asiatic witchweed</name>
    <name type="synonym">Buchnera asiatica</name>
    <dbReference type="NCBI Taxonomy" id="4170"/>
    <lineage>
        <taxon>Eukaryota</taxon>
        <taxon>Viridiplantae</taxon>
        <taxon>Streptophyta</taxon>
        <taxon>Embryophyta</taxon>
        <taxon>Tracheophyta</taxon>
        <taxon>Spermatophyta</taxon>
        <taxon>Magnoliopsida</taxon>
        <taxon>eudicotyledons</taxon>
        <taxon>Gunneridae</taxon>
        <taxon>Pentapetalae</taxon>
        <taxon>asterids</taxon>
        <taxon>lamiids</taxon>
        <taxon>Lamiales</taxon>
        <taxon>Orobanchaceae</taxon>
        <taxon>Buchnereae</taxon>
        <taxon>Striga</taxon>
    </lineage>
</organism>
<proteinExistence type="predicted"/>
<evidence type="ECO:0000313" key="3">
    <source>
        <dbReference type="Proteomes" id="UP000325081"/>
    </source>
</evidence>
<dbReference type="GO" id="GO:0016740">
    <property type="term" value="F:transferase activity"/>
    <property type="evidence" value="ECO:0007669"/>
    <property type="project" value="UniProtKB-KW"/>
</dbReference>
<gene>
    <name evidence="2" type="ORF">STAS_18498</name>
</gene>
<evidence type="ECO:0000313" key="2">
    <source>
        <dbReference type="EMBL" id="GER41761.1"/>
    </source>
</evidence>
<dbReference type="EMBL" id="BKCP01006183">
    <property type="protein sequence ID" value="GER41761.1"/>
    <property type="molecule type" value="Genomic_DNA"/>
</dbReference>